<evidence type="ECO:0000313" key="3">
    <source>
        <dbReference type="Proteomes" id="UP000693942"/>
    </source>
</evidence>
<protein>
    <submittedName>
        <fullName evidence="2">Uncharacterized protein</fullName>
    </submittedName>
</protein>
<proteinExistence type="predicted"/>
<organism evidence="2 3">
    <name type="scientific">Fusarium oxysporum f. sp. raphani</name>
    <dbReference type="NCBI Taxonomy" id="96318"/>
    <lineage>
        <taxon>Eukaryota</taxon>
        <taxon>Fungi</taxon>
        <taxon>Dikarya</taxon>
        <taxon>Ascomycota</taxon>
        <taxon>Pezizomycotina</taxon>
        <taxon>Sordariomycetes</taxon>
        <taxon>Hypocreomycetidae</taxon>
        <taxon>Hypocreales</taxon>
        <taxon>Nectriaceae</taxon>
        <taxon>Fusarium</taxon>
        <taxon>Fusarium oxysporum species complex</taxon>
    </lineage>
</organism>
<accession>A0A8J5Q9L2</accession>
<name>A0A8J5Q9L2_FUSOX</name>
<dbReference type="EMBL" id="JAELUR010000002">
    <property type="protein sequence ID" value="KAG7436157.1"/>
    <property type="molecule type" value="Genomic_DNA"/>
</dbReference>
<dbReference type="Proteomes" id="UP000693942">
    <property type="component" value="Unassembled WGS sequence"/>
</dbReference>
<reference evidence="2" key="1">
    <citation type="submission" date="2021-04" db="EMBL/GenBank/DDBJ databases">
        <title>First draft genome resource for Brassicaceae pathogens Fusarium oxysporum f. sp. raphani and Fusarium oxysporum f. sp. rapae.</title>
        <authorList>
            <person name="Asai S."/>
        </authorList>
    </citation>
    <scope>NUCLEOTIDE SEQUENCE</scope>
    <source>
        <strain evidence="2">Tf1262</strain>
    </source>
</reference>
<comment type="caution">
    <text evidence="2">The sequence shown here is derived from an EMBL/GenBank/DDBJ whole genome shotgun (WGS) entry which is preliminary data.</text>
</comment>
<gene>
    <name evidence="2" type="ORF">Forpi1262_v002076</name>
</gene>
<dbReference type="AlphaFoldDB" id="A0A8J5Q9L2"/>
<evidence type="ECO:0000313" key="2">
    <source>
        <dbReference type="EMBL" id="KAG7436157.1"/>
    </source>
</evidence>
<feature type="region of interest" description="Disordered" evidence="1">
    <location>
        <begin position="273"/>
        <end position="315"/>
    </location>
</feature>
<evidence type="ECO:0000256" key="1">
    <source>
        <dbReference type="SAM" id="MobiDB-lite"/>
    </source>
</evidence>
<feature type="compositionally biased region" description="Acidic residues" evidence="1">
    <location>
        <begin position="280"/>
        <end position="304"/>
    </location>
</feature>
<sequence length="336" mass="38789">MNGFEKSGIFPVNGKAVIQKVKEKKKSLLAVTNPAFQSLLPKETRFKDAREVSRHLKCNYRDGFSSPTRHSFGVFDDVICEAVVLNSFAEEHIQNRLQRIASVNNRKNKRKKVMPTGQYINSVTVEQIRESLAASTKKDQEEEIHRQRRSLRQLRKEEDNRLKEEWKKNYKYDINNNGKPIHISFERWKKWKQLDIYDEIIYIPPPSQEASPSPEEGFFYDTSGSAQQKRFYERLRDATAAGFYRSPLQDIPAVPSSDGVEISLGNSQLDTVRDSLTFGDSDDSEVDEEGPDFVDLSQDIEEPELPPLPPPPAFERNFSSTYHKIMNTLHPQRHTQ</sequence>